<keyword evidence="2" id="KW-1185">Reference proteome</keyword>
<accession>A0ABT4YYV5</accession>
<dbReference type="RefSeq" id="WP_271940888.1">
    <property type="nucleotide sequence ID" value="NZ_JAQLTZ010000003.1"/>
</dbReference>
<dbReference type="EMBL" id="JAQLUK010000001">
    <property type="protein sequence ID" value="MDB2291095.1"/>
    <property type="molecule type" value="Genomic_DNA"/>
</dbReference>
<comment type="caution">
    <text evidence="1">The sequence shown here is derived from an EMBL/GenBank/DDBJ whole genome shotgun (WGS) entry which is preliminary data.</text>
</comment>
<evidence type="ECO:0000313" key="1">
    <source>
        <dbReference type="EMBL" id="MDB2291095.1"/>
    </source>
</evidence>
<evidence type="ECO:0000313" key="2">
    <source>
        <dbReference type="Proteomes" id="UP001210528"/>
    </source>
</evidence>
<reference evidence="1 2" key="1">
    <citation type="submission" date="2023-01" db="EMBL/GenBank/DDBJ databases">
        <title>Halorubrum ezzemoulense from Santa Pola, Spain.</title>
        <authorList>
            <person name="Feng Y."/>
            <person name="Louyakis A.S."/>
            <person name="Gogarten J.P."/>
        </authorList>
    </citation>
    <scope>NUCLEOTIDE SEQUENCE [LARGE SCALE GENOMIC DNA]</scope>
    <source>
        <strain evidence="1 2">AMM015</strain>
    </source>
</reference>
<gene>
    <name evidence="1" type="ORF">PM085_02150</name>
</gene>
<dbReference type="Proteomes" id="UP001210528">
    <property type="component" value="Unassembled WGS sequence"/>
</dbReference>
<organism evidence="1 2">
    <name type="scientific">Halorubrum ezzemoulense</name>
    <name type="common">Halorubrum chaoviator</name>
    <dbReference type="NCBI Taxonomy" id="337243"/>
    <lineage>
        <taxon>Archaea</taxon>
        <taxon>Methanobacteriati</taxon>
        <taxon>Methanobacteriota</taxon>
        <taxon>Stenosarchaea group</taxon>
        <taxon>Halobacteria</taxon>
        <taxon>Halobacteriales</taxon>
        <taxon>Haloferacaceae</taxon>
        <taxon>Halorubrum</taxon>
    </lineage>
</organism>
<name>A0ABT4YYV5_HALEZ</name>
<proteinExistence type="predicted"/>
<protein>
    <submittedName>
        <fullName evidence="1">MarR family transcriptional regulator</fullName>
    </submittedName>
</protein>
<sequence length="115" mass="13410">MSESNDHTPFPVLPDTDEYTVLSFLVRYSGERFTPPEIVEQTTVSEREISEMMEYLLEHQLICHSAETYYVDPDQGPELKRRLKSIDAVVRLFEYTPDDDIYSEGGWEDQVESIL</sequence>